<keyword evidence="15" id="KW-1185">Reference proteome</keyword>
<keyword evidence="5" id="KW-0677">Repeat</keyword>
<dbReference type="AlphaFoldDB" id="A0A6A4VV99"/>
<feature type="domain" description="Cadherin" evidence="13">
    <location>
        <begin position="241"/>
        <end position="354"/>
    </location>
</feature>
<keyword evidence="7" id="KW-0130">Cell adhesion</keyword>
<comment type="subcellular location">
    <subcellularLocation>
        <location evidence="1">Cell membrane</location>
        <topology evidence="1">Single-pass type I membrane protein</topology>
    </subcellularLocation>
</comment>
<dbReference type="Pfam" id="PF00028">
    <property type="entry name" value="Cadherin"/>
    <property type="match status" value="3"/>
</dbReference>
<feature type="domain" description="Cadherin" evidence="13">
    <location>
        <begin position="470"/>
        <end position="555"/>
    </location>
</feature>
<evidence type="ECO:0000256" key="4">
    <source>
        <dbReference type="ARBA" id="ARBA00022729"/>
    </source>
</evidence>
<dbReference type="OrthoDB" id="9990384at2759"/>
<dbReference type="Proteomes" id="UP000440578">
    <property type="component" value="Unassembled WGS sequence"/>
</dbReference>
<organism evidence="14 15">
    <name type="scientific">Amphibalanus amphitrite</name>
    <name type="common">Striped barnacle</name>
    <name type="synonym">Balanus amphitrite</name>
    <dbReference type="NCBI Taxonomy" id="1232801"/>
    <lineage>
        <taxon>Eukaryota</taxon>
        <taxon>Metazoa</taxon>
        <taxon>Ecdysozoa</taxon>
        <taxon>Arthropoda</taxon>
        <taxon>Crustacea</taxon>
        <taxon>Multicrustacea</taxon>
        <taxon>Cirripedia</taxon>
        <taxon>Thoracica</taxon>
        <taxon>Thoracicalcarea</taxon>
        <taxon>Balanomorpha</taxon>
        <taxon>Balanoidea</taxon>
        <taxon>Balanidae</taxon>
        <taxon>Amphibalaninae</taxon>
        <taxon>Amphibalanus</taxon>
    </lineage>
</organism>
<feature type="domain" description="Cadherin" evidence="13">
    <location>
        <begin position="355"/>
        <end position="469"/>
    </location>
</feature>
<keyword evidence="6 11" id="KW-0106">Calcium</keyword>
<evidence type="ECO:0000256" key="6">
    <source>
        <dbReference type="ARBA" id="ARBA00022837"/>
    </source>
</evidence>
<dbReference type="InterPro" id="IPR015919">
    <property type="entry name" value="Cadherin-like_sf"/>
</dbReference>
<sequence>MFIQKALLVICCHMAAVSANEPPSFEANMDYHVISENTPIGKEVYTLKGVDPEGSPLLYGLEGTDVLQVNPRSGVVSVQKRIDHETTTQLKLQVTLEDRVEGGDNNKVSVPITVIVVDENDNEPVFKKALYEAELREDAPVGSTVIKKIEVTDPDLVGENLNVTCDPKSSSEGACELLTVMALESTSQLYVGSLVLQRPLVLSPTGDPRISVALLASDGRFTAAGRALIGVQDVQNSPPSFSGSRTAVVDEGAAIGTVVLTVAAADGDSGAARPVVFEMVENPGEFFSLDEETGVLSTAKKLDRESDLVRGGAIHLTVKAVEVESGRRLRGPLTEATADITVTVRDANDEPPRFSQQEYSTTISENLRDGTPLPGLNILVTDADVGVSSAFTVRLLDETGPFSVEPSSGTGSSALSVRLARGPLDYENPNQRKFILLLVAEESRTPDRLATTATVTVAVSDLNDNPPRFSQDAYVAQVSEMSPPGTIITTVSAGDRDSGLFGLEGIVYQLSGAGSERFTIDPRTGTVVVAPCDTPGAPPCIDYETQRDYFLTVEVRRWAVASGSTSSDCQG</sequence>
<accession>A0A6A4VV99</accession>
<comment type="function">
    <text evidence="10">Cadherins are calcium-dependent cell adhesion proteins. They preferentially interact with themselves in a homophilic manner in connecting cells.</text>
</comment>
<keyword evidence="8" id="KW-1133">Transmembrane helix</keyword>
<keyword evidence="2" id="KW-1003">Cell membrane</keyword>
<reference evidence="14 15" key="1">
    <citation type="submission" date="2019-07" db="EMBL/GenBank/DDBJ databases">
        <title>Draft genome assembly of a fouling barnacle, Amphibalanus amphitrite (Darwin, 1854): The first reference genome for Thecostraca.</title>
        <authorList>
            <person name="Kim W."/>
        </authorList>
    </citation>
    <scope>NUCLEOTIDE SEQUENCE [LARGE SCALE GENOMIC DNA]</scope>
    <source>
        <strain evidence="14">SNU_AA5</strain>
        <tissue evidence="14">Soma without cirri and trophi</tissue>
    </source>
</reference>
<evidence type="ECO:0000256" key="1">
    <source>
        <dbReference type="ARBA" id="ARBA00004251"/>
    </source>
</evidence>
<evidence type="ECO:0000256" key="9">
    <source>
        <dbReference type="ARBA" id="ARBA00023136"/>
    </source>
</evidence>
<feature type="domain" description="Cadherin" evidence="13">
    <location>
        <begin position="34"/>
        <end position="126"/>
    </location>
</feature>
<evidence type="ECO:0000256" key="12">
    <source>
        <dbReference type="SAM" id="SignalP"/>
    </source>
</evidence>
<dbReference type="GO" id="GO:0005886">
    <property type="term" value="C:plasma membrane"/>
    <property type="evidence" value="ECO:0007669"/>
    <property type="project" value="UniProtKB-SubCell"/>
</dbReference>
<dbReference type="FunFam" id="2.60.40.60:FF:000168">
    <property type="entry name" value="Cadherin-related family member 2"/>
    <property type="match status" value="1"/>
</dbReference>
<evidence type="ECO:0000256" key="2">
    <source>
        <dbReference type="ARBA" id="ARBA00022475"/>
    </source>
</evidence>
<dbReference type="GO" id="GO:0007156">
    <property type="term" value="P:homophilic cell adhesion via plasma membrane adhesion molecules"/>
    <property type="evidence" value="ECO:0007669"/>
    <property type="project" value="InterPro"/>
</dbReference>
<dbReference type="PROSITE" id="PS00232">
    <property type="entry name" value="CADHERIN_1"/>
    <property type="match status" value="2"/>
</dbReference>
<evidence type="ECO:0000256" key="7">
    <source>
        <dbReference type="ARBA" id="ARBA00022889"/>
    </source>
</evidence>
<dbReference type="GO" id="GO:0005509">
    <property type="term" value="F:calcium ion binding"/>
    <property type="evidence" value="ECO:0007669"/>
    <property type="project" value="UniProtKB-UniRule"/>
</dbReference>
<dbReference type="FunFam" id="2.60.40.60:FF:000098">
    <property type="entry name" value="cadherin-23 isoform X1"/>
    <property type="match status" value="1"/>
</dbReference>
<name>A0A6A4VV99_AMPAM</name>
<keyword evidence="3" id="KW-0812">Transmembrane</keyword>
<evidence type="ECO:0000313" key="15">
    <source>
        <dbReference type="Proteomes" id="UP000440578"/>
    </source>
</evidence>
<keyword evidence="9" id="KW-0472">Membrane</keyword>
<dbReference type="PROSITE" id="PS50268">
    <property type="entry name" value="CADHERIN_2"/>
    <property type="match status" value="5"/>
</dbReference>
<dbReference type="InterPro" id="IPR002126">
    <property type="entry name" value="Cadherin-like_dom"/>
</dbReference>
<dbReference type="PANTHER" id="PTHR24026:SF133">
    <property type="entry name" value="CADHERIN-RELATED FAMILY MEMBER 2"/>
    <property type="match status" value="1"/>
</dbReference>
<evidence type="ECO:0000259" key="13">
    <source>
        <dbReference type="PROSITE" id="PS50268"/>
    </source>
</evidence>
<keyword evidence="4 12" id="KW-0732">Signal</keyword>
<dbReference type="SMART" id="SM00112">
    <property type="entry name" value="CA"/>
    <property type="match status" value="3"/>
</dbReference>
<feature type="signal peptide" evidence="12">
    <location>
        <begin position="1"/>
        <end position="19"/>
    </location>
</feature>
<evidence type="ECO:0000256" key="5">
    <source>
        <dbReference type="ARBA" id="ARBA00022737"/>
    </source>
</evidence>
<protein>
    <submittedName>
        <fullName evidence="14">Cadherin-87A</fullName>
    </submittedName>
</protein>
<dbReference type="SUPFAM" id="SSF49313">
    <property type="entry name" value="Cadherin-like"/>
    <property type="match status" value="5"/>
</dbReference>
<dbReference type="PANTHER" id="PTHR24026">
    <property type="entry name" value="FAT ATYPICAL CADHERIN-RELATED"/>
    <property type="match status" value="1"/>
</dbReference>
<evidence type="ECO:0000256" key="3">
    <source>
        <dbReference type="ARBA" id="ARBA00022692"/>
    </source>
</evidence>
<proteinExistence type="predicted"/>
<dbReference type="PRINTS" id="PR00205">
    <property type="entry name" value="CADHERIN"/>
</dbReference>
<dbReference type="CDD" id="cd11304">
    <property type="entry name" value="Cadherin_repeat"/>
    <property type="match status" value="4"/>
</dbReference>
<feature type="chain" id="PRO_5025530070" evidence="12">
    <location>
        <begin position="20"/>
        <end position="571"/>
    </location>
</feature>
<evidence type="ECO:0000256" key="11">
    <source>
        <dbReference type="PROSITE-ProRule" id="PRU00043"/>
    </source>
</evidence>
<dbReference type="EMBL" id="VIIS01001718">
    <property type="protein sequence ID" value="KAF0293838.1"/>
    <property type="molecule type" value="Genomic_DNA"/>
</dbReference>
<evidence type="ECO:0000313" key="14">
    <source>
        <dbReference type="EMBL" id="KAF0293838.1"/>
    </source>
</evidence>
<gene>
    <name evidence="14" type="primary">Cad87A_0</name>
    <name evidence="14" type="ORF">FJT64_008442</name>
</gene>
<dbReference type="Gene3D" id="2.60.40.60">
    <property type="entry name" value="Cadherins"/>
    <property type="match status" value="5"/>
</dbReference>
<comment type="caution">
    <text evidence="14">The sequence shown here is derived from an EMBL/GenBank/DDBJ whole genome shotgun (WGS) entry which is preliminary data.</text>
</comment>
<evidence type="ECO:0000256" key="10">
    <source>
        <dbReference type="ARBA" id="ARBA00059331"/>
    </source>
</evidence>
<dbReference type="InterPro" id="IPR020894">
    <property type="entry name" value="Cadherin_CS"/>
</dbReference>
<feature type="domain" description="Cadherin" evidence="13">
    <location>
        <begin position="127"/>
        <end position="241"/>
    </location>
</feature>
<evidence type="ECO:0000256" key="8">
    <source>
        <dbReference type="ARBA" id="ARBA00022989"/>
    </source>
</evidence>